<feature type="domain" description="Ig-like" evidence="11">
    <location>
        <begin position="43"/>
        <end position="147"/>
    </location>
</feature>
<evidence type="ECO:0000256" key="9">
    <source>
        <dbReference type="ARBA" id="ARBA00043266"/>
    </source>
</evidence>
<keyword evidence="10" id="KW-0812">Transmembrane</keyword>
<keyword evidence="3" id="KW-0732">Signal</keyword>
<evidence type="ECO:0000256" key="5">
    <source>
        <dbReference type="ARBA" id="ARBA00023136"/>
    </source>
</evidence>
<protein>
    <recommendedName>
        <fullName evidence="11">Ig-like domain-containing protein</fullName>
    </recommendedName>
</protein>
<dbReference type="InterPro" id="IPR036179">
    <property type="entry name" value="Ig-like_dom_sf"/>
</dbReference>
<dbReference type="Ensembl" id="ENSMMMT00000017848.1">
    <property type="protein sequence ID" value="ENSMMMP00000015661.1"/>
    <property type="gene ID" value="ENSMMMG00000013951.1"/>
</dbReference>
<dbReference type="PANTHER" id="PTHR19339">
    <property type="entry name" value="T CELL RECEPTOR ALPHA VARIABLE 39"/>
    <property type="match status" value="1"/>
</dbReference>
<dbReference type="PANTHER" id="PTHR19339:SF0">
    <property type="entry name" value="T CELL RECEPTOR ALPHA VARIABLE 41"/>
    <property type="match status" value="1"/>
</dbReference>
<evidence type="ECO:0000313" key="12">
    <source>
        <dbReference type="Ensembl" id="ENSMMMP00000015661.1"/>
    </source>
</evidence>
<dbReference type="InterPro" id="IPR003599">
    <property type="entry name" value="Ig_sub"/>
</dbReference>
<dbReference type="InterPro" id="IPR003598">
    <property type="entry name" value="Ig_sub2"/>
</dbReference>
<evidence type="ECO:0000256" key="3">
    <source>
        <dbReference type="ARBA" id="ARBA00022729"/>
    </source>
</evidence>
<dbReference type="Proteomes" id="UP000694407">
    <property type="component" value="Unplaced"/>
</dbReference>
<dbReference type="InterPro" id="IPR051896">
    <property type="entry name" value="TCR_alpha_variable"/>
</dbReference>
<evidence type="ECO:0000256" key="4">
    <source>
        <dbReference type="ARBA" id="ARBA00023130"/>
    </source>
</evidence>
<evidence type="ECO:0000313" key="13">
    <source>
        <dbReference type="Proteomes" id="UP000694407"/>
    </source>
</evidence>
<dbReference type="SMART" id="SM00406">
    <property type="entry name" value="IGv"/>
    <property type="match status" value="1"/>
</dbReference>
<dbReference type="SMART" id="SM00409">
    <property type="entry name" value="IG"/>
    <property type="match status" value="1"/>
</dbReference>
<keyword evidence="9" id="KW-1279">T cell receptor</keyword>
<dbReference type="InterPro" id="IPR013106">
    <property type="entry name" value="Ig_V-set"/>
</dbReference>
<keyword evidence="4" id="KW-1064">Adaptive immunity</keyword>
<comment type="subunit">
    <text evidence="8">Alpha-beta TR is a heterodimer composed of an alpha and beta chain; disulfide-linked. The alpha-beta TR is associated with the transmembrane signaling CD3 coreceptor proteins to form the TR-CD3 (TcR or TCR). The assembly of alpha-beta TR heterodimers with CD3 occurs in the endoplasmic reticulum where a single alpha-beta TR heterodimer associates with one CD3D-CD3E heterodimer, one CD3G-CD3E heterodimer and one CD247 homodimer forming a stable octameric structure. CD3D-CD3E and CD3G-CD3E heterodimers preferentially associate with TR alpha and TR beta chains, respectively. The association of the CD247 homodimer is the last step of TcR assembly in the endoplasmic reticulum and is required for transport to the cell surface.</text>
</comment>
<dbReference type="GO" id="GO:0042101">
    <property type="term" value="C:T cell receptor complex"/>
    <property type="evidence" value="ECO:0007669"/>
    <property type="project" value="UniProtKB-KW"/>
</dbReference>
<evidence type="ECO:0000256" key="7">
    <source>
        <dbReference type="ARBA" id="ARBA00023180"/>
    </source>
</evidence>
<keyword evidence="2" id="KW-1003">Cell membrane</keyword>
<accession>A0A8C6ETX9</accession>
<comment type="subcellular location">
    <subcellularLocation>
        <location evidence="1">Cell membrane</location>
    </subcellularLocation>
</comment>
<feature type="transmembrane region" description="Helical" evidence="10">
    <location>
        <begin position="21"/>
        <end position="39"/>
    </location>
</feature>
<reference evidence="12" key="1">
    <citation type="submission" date="2025-08" db="UniProtKB">
        <authorList>
            <consortium name="Ensembl"/>
        </authorList>
    </citation>
    <scope>IDENTIFICATION</scope>
</reference>
<evidence type="ECO:0000256" key="1">
    <source>
        <dbReference type="ARBA" id="ARBA00004236"/>
    </source>
</evidence>
<dbReference type="InterPro" id="IPR013783">
    <property type="entry name" value="Ig-like_fold"/>
</dbReference>
<dbReference type="GO" id="GO:0002250">
    <property type="term" value="P:adaptive immune response"/>
    <property type="evidence" value="ECO:0007669"/>
    <property type="project" value="UniProtKB-KW"/>
</dbReference>
<keyword evidence="9" id="KW-0391">Immunity</keyword>
<name>A0A8C6ETX9_MARMA</name>
<dbReference type="GeneTree" id="ENSGT00900000140957"/>
<evidence type="ECO:0000259" key="11">
    <source>
        <dbReference type="PROSITE" id="PS50835"/>
    </source>
</evidence>
<keyword evidence="5 10" id="KW-0472">Membrane</keyword>
<dbReference type="AlphaFoldDB" id="A0A8C6ETX9"/>
<keyword evidence="13" id="KW-1185">Reference proteome</keyword>
<evidence type="ECO:0000256" key="2">
    <source>
        <dbReference type="ARBA" id="ARBA00022475"/>
    </source>
</evidence>
<dbReference type="Gene3D" id="2.60.40.10">
    <property type="entry name" value="Immunoglobulins"/>
    <property type="match status" value="1"/>
</dbReference>
<dbReference type="PROSITE" id="PS50835">
    <property type="entry name" value="IG_LIKE"/>
    <property type="match status" value="1"/>
</dbReference>
<dbReference type="InterPro" id="IPR007110">
    <property type="entry name" value="Ig-like_dom"/>
</dbReference>
<dbReference type="SMART" id="SM00408">
    <property type="entry name" value="IGc2"/>
    <property type="match status" value="1"/>
</dbReference>
<keyword evidence="10" id="KW-1133">Transmembrane helix</keyword>
<evidence type="ECO:0000256" key="8">
    <source>
        <dbReference type="ARBA" id="ARBA00038651"/>
    </source>
</evidence>
<dbReference type="Pfam" id="PF07686">
    <property type="entry name" value="V-set"/>
    <property type="match status" value="1"/>
</dbReference>
<evidence type="ECO:0000256" key="6">
    <source>
        <dbReference type="ARBA" id="ARBA00023157"/>
    </source>
</evidence>
<keyword evidence="6" id="KW-1015">Disulfide bond</keyword>
<sequence length="178" mass="20181">MESSYKHFAHLTWCHSLWLTFMYYLFIPFTCSFLFYTGVSSEDKVVQSPPSLVVHEGDSATLNCSYEMANFQSLHWYKQEEKAPTFLFILVSSGMKKNGRMSATINTKESQSSLHIEASQPRDSATYLCAVGHSAPQAPAAHTQTLQLKSPFLLLSVSILEQMMEVFKIFLNNNAFPF</sequence>
<evidence type="ECO:0000256" key="10">
    <source>
        <dbReference type="SAM" id="Phobius"/>
    </source>
</evidence>
<dbReference type="SUPFAM" id="SSF48726">
    <property type="entry name" value="Immunoglobulin"/>
    <property type="match status" value="1"/>
</dbReference>
<organism evidence="12 13">
    <name type="scientific">Marmota marmota marmota</name>
    <name type="common">Alpine marmot</name>
    <dbReference type="NCBI Taxonomy" id="9994"/>
    <lineage>
        <taxon>Eukaryota</taxon>
        <taxon>Metazoa</taxon>
        <taxon>Chordata</taxon>
        <taxon>Craniata</taxon>
        <taxon>Vertebrata</taxon>
        <taxon>Euteleostomi</taxon>
        <taxon>Mammalia</taxon>
        <taxon>Eutheria</taxon>
        <taxon>Euarchontoglires</taxon>
        <taxon>Glires</taxon>
        <taxon>Rodentia</taxon>
        <taxon>Sciuromorpha</taxon>
        <taxon>Sciuridae</taxon>
        <taxon>Xerinae</taxon>
        <taxon>Marmotini</taxon>
        <taxon>Marmota</taxon>
    </lineage>
</organism>
<proteinExistence type="predicted"/>
<reference evidence="12" key="2">
    <citation type="submission" date="2025-09" db="UniProtKB">
        <authorList>
            <consortium name="Ensembl"/>
        </authorList>
    </citation>
    <scope>IDENTIFICATION</scope>
</reference>
<keyword evidence="7" id="KW-0325">Glycoprotein</keyword>